<dbReference type="PANTHER" id="PTHR39199">
    <property type="entry name" value="BLR5128 PROTEIN"/>
    <property type="match status" value="1"/>
</dbReference>
<keyword evidence="3" id="KW-1185">Reference proteome</keyword>
<evidence type="ECO:0000259" key="1">
    <source>
        <dbReference type="Pfam" id="PF10000"/>
    </source>
</evidence>
<dbReference type="EMBL" id="CAJNAS010000011">
    <property type="protein sequence ID" value="CAE6913580.1"/>
    <property type="molecule type" value="Genomic_DNA"/>
</dbReference>
<dbReference type="InterPro" id="IPR045865">
    <property type="entry name" value="ACT-like_dom_sf"/>
</dbReference>
<name>A0A9N8MW54_9BURK</name>
<protein>
    <recommendedName>
        <fullName evidence="1">DUF2241 domain-containing protein</fullName>
    </recommendedName>
</protein>
<dbReference type="Proteomes" id="UP000675121">
    <property type="component" value="Unassembled WGS sequence"/>
</dbReference>
<dbReference type="RefSeq" id="WP_201074521.1">
    <property type="nucleotide sequence ID" value="NZ_CAJNAS010000011.1"/>
</dbReference>
<comment type="caution">
    <text evidence="2">The sequence shown here is derived from an EMBL/GenBank/DDBJ whole genome shotgun (WGS) entry which is preliminary data.</text>
</comment>
<sequence>MNPVSDLSVLLKTLEPVLNPGVFVFASVKDGHAIDPSVIVASIREPEGLSVVTSETDAATSGLNALFKCAWITLTVNSALDAVGLTAAFARALGYSGISCNVVAGAYHDHIFVPLESAQTAMQVLHQLQMDGGTAQQLVNGA</sequence>
<reference evidence="2" key="1">
    <citation type="submission" date="2021-02" db="EMBL/GenBank/DDBJ databases">
        <authorList>
            <person name="Vanwijnsberghe S."/>
        </authorList>
    </citation>
    <scope>NUCLEOTIDE SEQUENCE</scope>
    <source>
        <strain evidence="2">R-70211</strain>
    </source>
</reference>
<dbReference type="Pfam" id="PF10000">
    <property type="entry name" value="ACT_3"/>
    <property type="match status" value="1"/>
</dbReference>
<proteinExistence type="predicted"/>
<evidence type="ECO:0000313" key="3">
    <source>
        <dbReference type="Proteomes" id="UP000675121"/>
    </source>
</evidence>
<evidence type="ECO:0000313" key="2">
    <source>
        <dbReference type="EMBL" id="CAE6913580.1"/>
    </source>
</evidence>
<dbReference type="Gene3D" id="3.30.2130.10">
    <property type="entry name" value="VC0802-like"/>
    <property type="match status" value="1"/>
</dbReference>
<dbReference type="InterPro" id="IPR018717">
    <property type="entry name" value="DUF2241"/>
</dbReference>
<dbReference type="AlphaFoldDB" id="A0A9N8MW54"/>
<dbReference type="PANTHER" id="PTHR39199:SF1">
    <property type="entry name" value="BLR5128 PROTEIN"/>
    <property type="match status" value="1"/>
</dbReference>
<dbReference type="SUPFAM" id="SSF55021">
    <property type="entry name" value="ACT-like"/>
    <property type="match status" value="2"/>
</dbReference>
<accession>A0A9N8MW54</accession>
<organism evidence="2 3">
    <name type="scientific">Paraburkholderia domus</name>
    <dbReference type="NCBI Taxonomy" id="2793075"/>
    <lineage>
        <taxon>Bacteria</taxon>
        <taxon>Pseudomonadati</taxon>
        <taxon>Pseudomonadota</taxon>
        <taxon>Betaproteobacteria</taxon>
        <taxon>Burkholderiales</taxon>
        <taxon>Burkholderiaceae</taxon>
        <taxon>Paraburkholderia</taxon>
    </lineage>
</organism>
<feature type="domain" description="DUF2241" evidence="1">
    <location>
        <begin position="4"/>
        <end position="69"/>
    </location>
</feature>
<gene>
    <name evidence="2" type="ORF">R70211_04062</name>
</gene>